<accession>A0A937ETD0</accession>
<dbReference type="InterPro" id="IPR053141">
    <property type="entry name" value="Mycobact_SerProt_Inhib_Rv3364c"/>
</dbReference>
<evidence type="ECO:0000313" key="2">
    <source>
        <dbReference type="EMBL" id="MBL1087569.1"/>
    </source>
</evidence>
<gene>
    <name evidence="2" type="ORF">JK359_37495</name>
</gene>
<dbReference type="PANTHER" id="PTHR36222:SF1">
    <property type="entry name" value="SERINE PROTEASE INHIBITOR RV3364C"/>
    <property type="match status" value="1"/>
</dbReference>
<dbReference type="SMART" id="SM00960">
    <property type="entry name" value="Robl_LC7"/>
    <property type="match status" value="1"/>
</dbReference>
<protein>
    <submittedName>
        <fullName evidence="2">Roadblock/LC7 domain-containing protein</fullName>
    </submittedName>
</protein>
<feature type="domain" description="Roadblock/LAMTOR2" evidence="1">
    <location>
        <begin position="12"/>
        <end position="103"/>
    </location>
</feature>
<keyword evidence="3" id="KW-1185">Reference proteome</keyword>
<evidence type="ECO:0000313" key="3">
    <source>
        <dbReference type="Proteomes" id="UP000661858"/>
    </source>
</evidence>
<proteinExistence type="predicted"/>
<dbReference type="SUPFAM" id="SSF103196">
    <property type="entry name" value="Roadblock/LC7 domain"/>
    <property type="match status" value="1"/>
</dbReference>
<evidence type="ECO:0000259" key="1">
    <source>
        <dbReference type="SMART" id="SM00960"/>
    </source>
</evidence>
<organism evidence="2 3">
    <name type="scientific">Streptomyces actinomycinicus</name>
    <dbReference type="NCBI Taxonomy" id="1695166"/>
    <lineage>
        <taxon>Bacteria</taxon>
        <taxon>Bacillati</taxon>
        <taxon>Actinomycetota</taxon>
        <taxon>Actinomycetes</taxon>
        <taxon>Kitasatosporales</taxon>
        <taxon>Streptomycetaceae</taxon>
        <taxon>Streptomyces</taxon>
    </lineage>
</organism>
<reference evidence="2" key="1">
    <citation type="submission" date="2021-01" db="EMBL/GenBank/DDBJ databases">
        <title>WGS of actinomycetes isolated from Thailand.</title>
        <authorList>
            <person name="Thawai C."/>
        </authorList>
    </citation>
    <scope>NUCLEOTIDE SEQUENCE</scope>
    <source>
        <strain evidence="2">RCU-197</strain>
    </source>
</reference>
<comment type="caution">
    <text evidence="2">The sequence shown here is derived from an EMBL/GenBank/DDBJ whole genome shotgun (WGS) entry which is preliminary data.</text>
</comment>
<name>A0A937ETD0_9ACTN</name>
<dbReference type="Pfam" id="PF03259">
    <property type="entry name" value="Robl_LC7"/>
    <property type="match status" value="1"/>
</dbReference>
<dbReference type="AlphaFoldDB" id="A0A937ETD0"/>
<dbReference type="RefSeq" id="WP_201844110.1">
    <property type="nucleotide sequence ID" value="NZ_JAERRK010000036.1"/>
</dbReference>
<dbReference type="Gene3D" id="3.30.450.30">
    <property type="entry name" value="Dynein light chain 2a, cytoplasmic"/>
    <property type="match status" value="1"/>
</dbReference>
<dbReference type="Proteomes" id="UP000661858">
    <property type="component" value="Unassembled WGS sequence"/>
</dbReference>
<sequence>MTAFEPQDVRPLDQCMNELVGLVKGIRHAVLISRDARLIAASSGLSGGDAENLASAAHGMRTVADELGRLSRAGAVLHAMVETEHAFLSLAAVPYGRSLAVISDAGADIGRIGYEMTLLVKRVAAPYEIPGQRISRDE</sequence>
<dbReference type="PANTHER" id="PTHR36222">
    <property type="entry name" value="SERINE PROTEASE INHIBITOR RV3364C"/>
    <property type="match status" value="1"/>
</dbReference>
<dbReference type="EMBL" id="JAERRK010000036">
    <property type="protein sequence ID" value="MBL1087569.1"/>
    <property type="molecule type" value="Genomic_DNA"/>
</dbReference>
<dbReference type="InterPro" id="IPR004942">
    <property type="entry name" value="Roadblock/LAMTOR2_dom"/>
</dbReference>